<protein>
    <recommendedName>
        <fullName evidence="3">DNA methylase N-4/N-6 domain-containing protein</fullName>
    </recommendedName>
</protein>
<dbReference type="Proteomes" id="UP001168128">
    <property type="component" value="Unassembled WGS sequence"/>
</dbReference>
<dbReference type="RefSeq" id="WP_302713905.1">
    <property type="nucleotide sequence ID" value="NZ_JAULSJ010000004.1"/>
</dbReference>
<reference evidence="1" key="1">
    <citation type="submission" date="2023-07" db="EMBL/GenBank/DDBJ databases">
        <title>AMR profile of multidrug- resistance Chryseobacterium gambrini related strain.</title>
        <authorList>
            <person name="Kirdat K."/>
            <person name="Bhatt A."/>
            <person name="Kuyare S."/>
            <person name="Yadav A."/>
        </authorList>
    </citation>
    <scope>NUCLEOTIDE SEQUENCE</scope>
    <source>
        <strain evidence="1">APV-1</strain>
    </source>
</reference>
<dbReference type="EMBL" id="JAULSJ010000004">
    <property type="protein sequence ID" value="MDO3423974.1"/>
    <property type="molecule type" value="Genomic_DNA"/>
</dbReference>
<keyword evidence="2" id="KW-1185">Reference proteome</keyword>
<proteinExistence type="predicted"/>
<dbReference type="SUPFAM" id="SSF53335">
    <property type="entry name" value="S-adenosyl-L-methionine-dependent methyltransferases"/>
    <property type="match status" value="1"/>
</dbReference>
<dbReference type="InterPro" id="IPR029063">
    <property type="entry name" value="SAM-dependent_MTases_sf"/>
</dbReference>
<dbReference type="Gene3D" id="3.40.50.150">
    <property type="entry name" value="Vaccinia Virus protein VP39"/>
    <property type="match status" value="1"/>
</dbReference>
<evidence type="ECO:0000313" key="2">
    <source>
        <dbReference type="Proteomes" id="UP001168128"/>
    </source>
</evidence>
<evidence type="ECO:0000313" key="1">
    <source>
        <dbReference type="EMBL" id="MDO3423974.1"/>
    </source>
</evidence>
<gene>
    <name evidence="1" type="ORF">QWT87_03660</name>
</gene>
<comment type="caution">
    <text evidence="1">The sequence shown here is derived from an EMBL/GenBank/DDBJ whole genome shotgun (WGS) entry which is preliminary data.</text>
</comment>
<sequence>MPEEGTVWDPFAGTGSVGRAGLMLNRKVIMSELYDKNIPKIKEVLEKGISEYDENEYHTLKNDFVSSDNQIDLAA</sequence>
<evidence type="ECO:0008006" key="3">
    <source>
        <dbReference type="Google" id="ProtNLM"/>
    </source>
</evidence>
<name>A0ABT8TYV0_9FLAO</name>
<organism evidence="1 2">
    <name type="scientific">Chryseobacterium urinae</name>
    <dbReference type="NCBI Taxonomy" id="3058400"/>
    <lineage>
        <taxon>Bacteria</taxon>
        <taxon>Pseudomonadati</taxon>
        <taxon>Bacteroidota</taxon>
        <taxon>Flavobacteriia</taxon>
        <taxon>Flavobacteriales</taxon>
        <taxon>Weeksellaceae</taxon>
        <taxon>Chryseobacterium group</taxon>
        <taxon>Chryseobacterium</taxon>
    </lineage>
</organism>
<accession>A0ABT8TYV0</accession>